<reference evidence="3" key="1">
    <citation type="submission" date="2022-01" db="EMBL/GenBank/DDBJ databases">
        <title>Corynebacterium sp. nov isolated from isolated from the feces of the greater white-fronted geese (Anser albifrons) at Poyang Lake, PR China.</title>
        <authorList>
            <person name="Liu Q."/>
        </authorList>
    </citation>
    <scope>NUCLEOTIDE SEQUENCE</scope>
    <source>
        <strain evidence="3">JCM 32435</strain>
    </source>
</reference>
<proteinExistence type="predicted"/>
<organism evidence="3 4">
    <name type="scientific">Corynebacterium uropygiale</name>
    <dbReference type="NCBI Taxonomy" id="1775911"/>
    <lineage>
        <taxon>Bacteria</taxon>
        <taxon>Bacillati</taxon>
        <taxon>Actinomycetota</taxon>
        <taxon>Actinomycetes</taxon>
        <taxon>Mycobacteriales</taxon>
        <taxon>Corynebacteriaceae</taxon>
        <taxon>Corynebacterium</taxon>
    </lineage>
</organism>
<protein>
    <submittedName>
        <fullName evidence="3">VanZ family protein</fullName>
    </submittedName>
</protein>
<evidence type="ECO:0000256" key="1">
    <source>
        <dbReference type="SAM" id="Phobius"/>
    </source>
</evidence>
<feature type="transmembrane region" description="Helical" evidence="1">
    <location>
        <begin position="60"/>
        <end position="80"/>
    </location>
</feature>
<sequence length="174" mass="19555">MHRTHSRGTGVVLIAYVAMVLALTVLKTTYRIGYLWRPENQHNRSLELIPFEQLWASSTWFGPIFDCLGNFLMFIPLGILLARMTSWPLGRIVLTGAAFSLGIELTQFIFAVGRTDTDDLILNTLGTWMGAWWLRRRAGERAACVSVWVIGLAVASFALMVLLTPVFYPAHLMP</sequence>
<comment type="caution">
    <text evidence="3">The sequence shown here is derived from an EMBL/GenBank/DDBJ whole genome shotgun (WGS) entry which is preliminary data.</text>
</comment>
<evidence type="ECO:0000313" key="3">
    <source>
        <dbReference type="EMBL" id="MCF4007664.1"/>
    </source>
</evidence>
<dbReference type="EMBL" id="JAKGSI010000006">
    <property type="protein sequence ID" value="MCF4007664.1"/>
    <property type="molecule type" value="Genomic_DNA"/>
</dbReference>
<feature type="transmembrane region" description="Helical" evidence="1">
    <location>
        <begin position="147"/>
        <end position="168"/>
    </location>
</feature>
<dbReference type="InterPro" id="IPR006976">
    <property type="entry name" value="VanZ-like"/>
</dbReference>
<dbReference type="PANTHER" id="PTHR36834">
    <property type="entry name" value="MEMBRANE PROTEIN-RELATED"/>
    <property type="match status" value="1"/>
</dbReference>
<keyword evidence="1" id="KW-1133">Transmembrane helix</keyword>
<feature type="transmembrane region" description="Helical" evidence="1">
    <location>
        <begin position="12"/>
        <end position="30"/>
    </location>
</feature>
<dbReference type="Proteomes" id="UP001139336">
    <property type="component" value="Unassembled WGS sequence"/>
</dbReference>
<keyword evidence="1" id="KW-0812">Transmembrane</keyword>
<dbReference type="RefSeq" id="WP_236119985.1">
    <property type="nucleotide sequence ID" value="NZ_JAKGSI010000006.1"/>
</dbReference>
<feature type="domain" description="VanZ-like" evidence="2">
    <location>
        <begin position="14"/>
        <end position="133"/>
    </location>
</feature>
<keyword evidence="1" id="KW-0472">Membrane</keyword>
<dbReference type="AlphaFoldDB" id="A0A9X1QUB5"/>
<accession>A0A9X1QUB5</accession>
<keyword evidence="4" id="KW-1185">Reference proteome</keyword>
<dbReference type="PANTHER" id="PTHR36834:SF1">
    <property type="entry name" value="INTEGRAL MEMBRANE PROTEIN"/>
    <property type="match status" value="1"/>
</dbReference>
<gene>
    <name evidence="3" type="ORF">L1O03_10870</name>
</gene>
<dbReference type="Pfam" id="PF04892">
    <property type="entry name" value="VanZ"/>
    <property type="match status" value="1"/>
</dbReference>
<evidence type="ECO:0000313" key="4">
    <source>
        <dbReference type="Proteomes" id="UP001139336"/>
    </source>
</evidence>
<evidence type="ECO:0000259" key="2">
    <source>
        <dbReference type="Pfam" id="PF04892"/>
    </source>
</evidence>
<name>A0A9X1QUB5_9CORY</name>
<dbReference type="InterPro" id="IPR053150">
    <property type="entry name" value="Teicoplanin_resist-assoc"/>
</dbReference>